<reference evidence="1 2" key="1">
    <citation type="submission" date="2017-10" db="EMBL/GenBank/DDBJ databases">
        <title>The draft genome sequence of Lewinella nigricans NBRC 102662.</title>
        <authorList>
            <person name="Wang K."/>
        </authorList>
    </citation>
    <scope>NUCLEOTIDE SEQUENCE [LARGE SCALE GENOMIC DNA]</scope>
    <source>
        <strain evidence="1 2">NBRC 102662</strain>
    </source>
</reference>
<evidence type="ECO:0000313" key="1">
    <source>
        <dbReference type="EMBL" id="PHN05603.1"/>
    </source>
</evidence>
<proteinExistence type="predicted"/>
<name>A0A2D0NCV4_FLAN2</name>
<gene>
    <name evidence="1" type="ORF">CRP01_16580</name>
</gene>
<evidence type="ECO:0000313" key="2">
    <source>
        <dbReference type="Proteomes" id="UP000223913"/>
    </source>
</evidence>
<protein>
    <submittedName>
        <fullName evidence="1">Uncharacterized protein</fullName>
    </submittedName>
</protein>
<accession>A0A2D0NCV4</accession>
<dbReference type="EMBL" id="PDUD01000021">
    <property type="protein sequence ID" value="PHN05603.1"/>
    <property type="molecule type" value="Genomic_DNA"/>
</dbReference>
<organism evidence="1 2">
    <name type="scientific">Flavilitoribacter nigricans (strain ATCC 23147 / DSM 23189 / NBRC 102662 / NCIMB 1420 / SS-2)</name>
    <name type="common">Lewinella nigricans</name>
    <dbReference type="NCBI Taxonomy" id="1122177"/>
    <lineage>
        <taxon>Bacteria</taxon>
        <taxon>Pseudomonadati</taxon>
        <taxon>Bacteroidota</taxon>
        <taxon>Saprospiria</taxon>
        <taxon>Saprospirales</taxon>
        <taxon>Lewinellaceae</taxon>
        <taxon>Flavilitoribacter</taxon>
    </lineage>
</organism>
<dbReference type="Proteomes" id="UP000223913">
    <property type="component" value="Unassembled WGS sequence"/>
</dbReference>
<dbReference type="AlphaFoldDB" id="A0A2D0NCV4"/>
<keyword evidence="2" id="KW-1185">Reference proteome</keyword>
<comment type="caution">
    <text evidence="1">The sequence shown here is derived from an EMBL/GenBank/DDBJ whole genome shotgun (WGS) entry which is preliminary data.</text>
</comment>
<sequence length="104" mass="11585">MLLILTSLFACGHSDRVNILIENQSGFAIDSLSVHPNTAGLMVELQPGDSVVYTADLSRQVADGAYSIIYRNVQNGKVYRDTFGYFTNGMALEREIRYRIVPPE</sequence>